<dbReference type="GO" id="GO:0043565">
    <property type="term" value="F:sequence-specific DNA binding"/>
    <property type="evidence" value="ECO:0007669"/>
    <property type="project" value="InterPro"/>
</dbReference>
<dbReference type="PROSITE" id="PS00675">
    <property type="entry name" value="SIGMA54_INTERACT_1"/>
    <property type="match status" value="1"/>
</dbReference>
<dbReference type="PROSITE" id="PS00688">
    <property type="entry name" value="SIGMA54_INTERACT_3"/>
    <property type="match status" value="1"/>
</dbReference>
<dbReference type="PANTHER" id="PTHR32071:SF81">
    <property type="entry name" value="PROPIONATE CATABOLISM OPERON REGULATORY PROTEIN"/>
    <property type="match status" value="1"/>
</dbReference>
<dbReference type="InterPro" id="IPR025662">
    <property type="entry name" value="Sigma_54_int_dom_ATP-bd_1"/>
</dbReference>
<dbReference type="EMBL" id="CP157675">
    <property type="protein sequence ID" value="XBP69402.1"/>
    <property type="molecule type" value="Genomic_DNA"/>
</dbReference>
<evidence type="ECO:0000259" key="6">
    <source>
        <dbReference type="PROSITE" id="PS50045"/>
    </source>
</evidence>
<dbReference type="Gene3D" id="1.10.8.60">
    <property type="match status" value="1"/>
</dbReference>
<dbReference type="InterPro" id="IPR029016">
    <property type="entry name" value="GAF-like_dom_sf"/>
</dbReference>
<name>A0AAU7LP08_9BURK</name>
<dbReference type="Pfam" id="PF00158">
    <property type="entry name" value="Sigma54_activat"/>
    <property type="match status" value="1"/>
</dbReference>
<keyword evidence="1" id="KW-0547">Nucleotide-binding</keyword>
<dbReference type="InterPro" id="IPR003593">
    <property type="entry name" value="AAA+_ATPase"/>
</dbReference>
<keyword evidence="4" id="KW-0238">DNA-binding</keyword>
<dbReference type="PROSITE" id="PS00676">
    <property type="entry name" value="SIGMA54_INTERACT_2"/>
    <property type="match status" value="1"/>
</dbReference>
<dbReference type="FunFam" id="3.40.50.300:FF:000006">
    <property type="entry name" value="DNA-binding transcriptional regulator NtrC"/>
    <property type="match status" value="1"/>
</dbReference>
<dbReference type="SUPFAM" id="SSF52540">
    <property type="entry name" value="P-loop containing nucleoside triphosphate hydrolases"/>
    <property type="match status" value="1"/>
</dbReference>
<dbReference type="CDD" id="cd00009">
    <property type="entry name" value="AAA"/>
    <property type="match status" value="1"/>
</dbReference>
<accession>A0AAU7LP08</accession>
<evidence type="ECO:0000256" key="1">
    <source>
        <dbReference type="ARBA" id="ARBA00022741"/>
    </source>
</evidence>
<proteinExistence type="predicted"/>
<dbReference type="InterPro" id="IPR003018">
    <property type="entry name" value="GAF"/>
</dbReference>
<dbReference type="Pfam" id="PF25601">
    <property type="entry name" value="AAA_lid_14"/>
    <property type="match status" value="1"/>
</dbReference>
<evidence type="ECO:0000256" key="2">
    <source>
        <dbReference type="ARBA" id="ARBA00022840"/>
    </source>
</evidence>
<feature type="domain" description="Sigma-54 factor interaction" evidence="6">
    <location>
        <begin position="351"/>
        <end position="581"/>
    </location>
</feature>
<sequence>MSDYEQHQRLSNPQNNRAIMAAWDRFLSGDTPPSNALRCLIDDSWRRCLEVHVDPARQQAASPVNESTLHSLQHQHRELLGAAKQVMAMARDFLAQSETIMMLSDPNGMILGVEGDPRALEAAGAIHLIAGSCWSERVCGTNAIGTALSIGQPVQIHAAEHFCAGIKEWTCSATVIRDPYDGKILGTIDVSGLGKTFSPHSLALAVTTASRIESQLAKLEMDVRYQLLERGAAIMSGATDGVIICDRRGFPIKANERAAAALLARGIDFNLKNTSQISALSTGTFAPATPAEAPQWLRDDWLEPIVDAGERIGTLLTIPVLQPSGMVSGWQRKEKAAKETKSPDVKGFEALIGSSAPLLQAIQKAKMLAKSSVSVLLLGETGVGKENFAQGLHRFGQIGERPFVALNCGSLSRDLLASELFGHCEGSFTGARRGGMMGKIEAANGGTLFLDEIGEMPLELQPHFLRVLEESEIYRIGENSPRKVSFKLVSATHRNLRDEVTAGRFRMDLFYRVSVTSLRIPSLLERRLDIPLLVAHFLSQLSKKYSVPPKTLKPDALAALGRYAWPGNVRELRNVVESMFLMADGEVLGLEDLPPEIGALRACDAEENSPAPTPGIGKLEDLELEFIRQTIAADGGNLTLVAKHLGIAKSTLYIKLRKYGLMPMEPTLSSHHL</sequence>
<evidence type="ECO:0000256" key="4">
    <source>
        <dbReference type="ARBA" id="ARBA00023125"/>
    </source>
</evidence>
<dbReference type="Gene3D" id="3.30.450.40">
    <property type="match status" value="1"/>
</dbReference>
<dbReference type="PANTHER" id="PTHR32071">
    <property type="entry name" value="TRANSCRIPTIONAL REGULATORY PROTEIN"/>
    <property type="match status" value="1"/>
</dbReference>
<gene>
    <name evidence="7" type="ORF">ABLV49_16110</name>
</gene>
<dbReference type="InterPro" id="IPR002197">
    <property type="entry name" value="HTH_Fis"/>
</dbReference>
<dbReference type="AlphaFoldDB" id="A0AAU7LP08"/>
<dbReference type="Gene3D" id="3.40.50.300">
    <property type="entry name" value="P-loop containing nucleotide triphosphate hydrolases"/>
    <property type="match status" value="1"/>
</dbReference>
<dbReference type="Pfam" id="PF02954">
    <property type="entry name" value="HTH_8"/>
    <property type="match status" value="1"/>
</dbReference>
<dbReference type="InterPro" id="IPR025943">
    <property type="entry name" value="Sigma_54_int_dom_ATP-bd_2"/>
</dbReference>
<dbReference type="Pfam" id="PF01590">
    <property type="entry name" value="GAF"/>
    <property type="match status" value="1"/>
</dbReference>
<reference evidence="7" key="1">
    <citation type="submission" date="2024-05" db="EMBL/GenBank/DDBJ databases">
        <authorList>
            <person name="Bunk B."/>
            <person name="Swiderski J."/>
            <person name="Sproer C."/>
            <person name="Thiel V."/>
        </authorList>
    </citation>
    <scope>NUCLEOTIDE SEQUENCE</scope>
    <source>
        <strain evidence="7">DSM 17735</strain>
    </source>
</reference>
<dbReference type="GO" id="GO:0005524">
    <property type="term" value="F:ATP binding"/>
    <property type="evidence" value="ECO:0007669"/>
    <property type="project" value="UniProtKB-KW"/>
</dbReference>
<dbReference type="InterPro" id="IPR002078">
    <property type="entry name" value="Sigma_54_int"/>
</dbReference>
<evidence type="ECO:0000256" key="3">
    <source>
        <dbReference type="ARBA" id="ARBA00023015"/>
    </source>
</evidence>
<dbReference type="InterPro" id="IPR027417">
    <property type="entry name" value="P-loop_NTPase"/>
</dbReference>
<dbReference type="PRINTS" id="PR01590">
    <property type="entry name" value="HTHFIS"/>
</dbReference>
<dbReference type="InterPro" id="IPR009057">
    <property type="entry name" value="Homeodomain-like_sf"/>
</dbReference>
<dbReference type="PROSITE" id="PS50045">
    <property type="entry name" value="SIGMA54_INTERACT_4"/>
    <property type="match status" value="1"/>
</dbReference>
<evidence type="ECO:0000313" key="7">
    <source>
        <dbReference type="EMBL" id="XBP69402.1"/>
    </source>
</evidence>
<dbReference type="GO" id="GO:0006355">
    <property type="term" value="P:regulation of DNA-templated transcription"/>
    <property type="evidence" value="ECO:0007669"/>
    <property type="project" value="InterPro"/>
</dbReference>
<organism evidence="7">
    <name type="scientific">Polaromonas hydrogenivorans</name>
    <dbReference type="NCBI Taxonomy" id="335476"/>
    <lineage>
        <taxon>Bacteria</taxon>
        <taxon>Pseudomonadati</taxon>
        <taxon>Pseudomonadota</taxon>
        <taxon>Betaproteobacteria</taxon>
        <taxon>Burkholderiales</taxon>
        <taxon>Comamonadaceae</taxon>
        <taxon>Polaromonas</taxon>
    </lineage>
</organism>
<protein>
    <submittedName>
        <fullName evidence="7">Sigma-54-dependent Fis family transcriptional regulator</fullName>
    </submittedName>
</protein>
<dbReference type="SUPFAM" id="SSF46689">
    <property type="entry name" value="Homeodomain-like"/>
    <property type="match status" value="1"/>
</dbReference>
<keyword evidence="5" id="KW-0804">Transcription</keyword>
<dbReference type="SMART" id="SM00382">
    <property type="entry name" value="AAA"/>
    <property type="match status" value="1"/>
</dbReference>
<evidence type="ECO:0000256" key="5">
    <source>
        <dbReference type="ARBA" id="ARBA00023163"/>
    </source>
</evidence>
<dbReference type="Gene3D" id="1.10.10.60">
    <property type="entry name" value="Homeodomain-like"/>
    <property type="match status" value="1"/>
</dbReference>
<keyword evidence="2" id="KW-0067">ATP-binding</keyword>
<dbReference type="InterPro" id="IPR058031">
    <property type="entry name" value="AAA_lid_NorR"/>
</dbReference>
<dbReference type="RefSeq" id="WP_349277992.1">
    <property type="nucleotide sequence ID" value="NZ_CBCSCU010000009.1"/>
</dbReference>
<dbReference type="InterPro" id="IPR025944">
    <property type="entry name" value="Sigma_54_int_dom_CS"/>
</dbReference>
<keyword evidence="3" id="KW-0805">Transcription regulation</keyword>